<dbReference type="KEGG" id="tput:QJT81_09240"/>
<dbReference type="KEGG" id="tput:QJT81_02400"/>
<dbReference type="EMBL" id="CP124756">
    <property type="protein sequence ID" value="WGZ92716.1"/>
    <property type="molecule type" value="Genomic_DNA"/>
</dbReference>
<dbReference type="Pfam" id="PF07592">
    <property type="entry name" value="DDE_Tnp_ISAZ013"/>
    <property type="match status" value="1"/>
</dbReference>
<gene>
    <name evidence="6" type="ORF">QJT81_01330</name>
    <name evidence="7" type="ORF">QJT81_02400</name>
    <name evidence="8" type="ORF">QJT81_09240</name>
    <name evidence="1" type="ORF">QJT81_11745</name>
    <name evidence="2" type="ORF">QJT81_12720</name>
    <name evidence="3" type="ORF">QJT81_13495</name>
    <name evidence="4" type="ORF">QJT81_14610</name>
    <name evidence="5" type="ORF">QJT81_15460</name>
</gene>
<dbReference type="EMBL" id="CP124756">
    <property type="protein sequence ID" value="WGZ96135.1"/>
    <property type="molecule type" value="Genomic_DNA"/>
</dbReference>
<proteinExistence type="predicted"/>
<dbReference type="EMBL" id="CP124756">
    <property type="protein sequence ID" value="WGZ92546.1"/>
    <property type="molecule type" value="Genomic_DNA"/>
</dbReference>
<dbReference type="EMBL" id="CP124756">
    <property type="protein sequence ID" value="WGZ93047.1"/>
    <property type="molecule type" value="Genomic_DNA"/>
</dbReference>
<evidence type="ECO:0000313" key="3">
    <source>
        <dbReference type="EMBL" id="WGZ92848.1"/>
    </source>
</evidence>
<dbReference type="KEGG" id="tput:QJT81_14610"/>
<dbReference type="EMBL" id="CP124756">
    <property type="protein sequence ID" value="WGZ94858.1"/>
    <property type="molecule type" value="Genomic_DNA"/>
</dbReference>
<dbReference type="KEGG" id="tput:QJT81_01330"/>
<dbReference type="EMBL" id="CP124756">
    <property type="protein sequence ID" value="WGZ93201.1"/>
    <property type="molecule type" value="Genomic_DNA"/>
</dbReference>
<dbReference type="InterPro" id="IPR011518">
    <property type="entry name" value="Transposase_36"/>
</dbReference>
<protein>
    <submittedName>
        <fullName evidence="3">ISAzo13 family transposase</fullName>
    </submittedName>
</protein>
<sequence>MDEHFRQVLKDHTAGDPMREAVKWTNLSRRQIARRMQALGTSAGKNVVSRLLREHGYRRRKPQKKRTMGQHADRNAQFEKIAQLKQTYLQAGKPVISIDTKKKELLGNFYREGVTDAVEPTEVNDHDFPSYGNGQVIPHGIYDLARNEAALHLNTSHDTTEFACESLGLWWREQGKPNYPEADELLVLCDGGGSNSSSAYLFKQDLQALADSLNLTIRIAHYPPYCSKYNPIEHRLFPHVTRACRGVPLETVETAKHYMAKTETTTGLKVAVRIISKVFETGRKYTQAFKDNMTIQFDDFLPKWNYSAVPQSP</sequence>
<evidence type="ECO:0000313" key="1">
    <source>
        <dbReference type="EMBL" id="WGZ92546.1"/>
    </source>
</evidence>
<evidence type="ECO:0000313" key="4">
    <source>
        <dbReference type="EMBL" id="WGZ93047.1"/>
    </source>
</evidence>
<dbReference type="NCBIfam" id="NF033519">
    <property type="entry name" value="transpos_ISAzo13"/>
    <property type="match status" value="1"/>
</dbReference>
<dbReference type="KEGG" id="tput:QJT81_12720"/>
<evidence type="ECO:0000313" key="8">
    <source>
        <dbReference type="EMBL" id="WGZ96135.1"/>
    </source>
</evidence>
<reference evidence="3" key="2">
    <citation type="submission" date="2023-04" db="EMBL/GenBank/DDBJ databases">
        <authorList>
            <person name="Beletskiy A.V."/>
            <person name="Mardanov A.V."/>
            <person name="Ravin N.V."/>
        </authorList>
    </citation>
    <scope>NUCLEOTIDE SEQUENCE</scope>
    <source>
        <strain evidence="3">GKL-02</strain>
    </source>
</reference>
<dbReference type="AlphaFoldDB" id="A0AA95HB64"/>
<evidence type="ECO:0000313" key="5">
    <source>
        <dbReference type="EMBL" id="WGZ93201.1"/>
    </source>
</evidence>
<evidence type="ECO:0000313" key="6">
    <source>
        <dbReference type="EMBL" id="WGZ94660.1"/>
    </source>
</evidence>
<accession>A0AA95HB64</accession>
<dbReference type="KEGG" id="tput:QJT81_15460"/>
<organism evidence="3">
    <name type="scientific">Candidatus Thiothrix putei</name>
    <dbReference type="NCBI Taxonomy" id="3080811"/>
    <lineage>
        <taxon>Bacteria</taxon>
        <taxon>Pseudomonadati</taxon>
        <taxon>Pseudomonadota</taxon>
        <taxon>Gammaproteobacteria</taxon>
        <taxon>Thiotrichales</taxon>
        <taxon>Thiotrichaceae</taxon>
        <taxon>Thiothrix</taxon>
    </lineage>
</organism>
<dbReference type="Proteomes" id="UP001301326">
    <property type="component" value="Chromosome"/>
</dbReference>
<reference evidence="3" key="1">
    <citation type="journal article" date="2023" name="Int. J. Mol. Sci.">
        <title>Metagenomics Revealed a New Genus 'Candidatus Thiocaldithrix dubininis' gen. nov., sp. nov. and a New Species 'Candidatus Thiothrix putei' sp. nov. in the Family Thiotrichaceae, Some Members of Which Have Traits of Both Na+- and H+-Motive Energetics.</title>
        <authorList>
            <person name="Ravin N.V."/>
            <person name="Muntyan M.S."/>
            <person name="Smolyakov D.D."/>
            <person name="Rudenko T.S."/>
            <person name="Beletsky A.V."/>
            <person name="Mardanov A.V."/>
            <person name="Grabovich M.Y."/>
        </authorList>
    </citation>
    <scope>NUCLEOTIDE SEQUENCE</scope>
    <source>
        <strain evidence="3">GKL-02</strain>
    </source>
</reference>
<dbReference type="KEGG" id="tput:QJT81_11745"/>
<dbReference type="EMBL" id="CP124756">
    <property type="protein sequence ID" value="WGZ94660.1"/>
    <property type="molecule type" value="Genomic_DNA"/>
</dbReference>
<dbReference type="KEGG" id="tput:QJT81_13495"/>
<evidence type="ECO:0000313" key="2">
    <source>
        <dbReference type="EMBL" id="WGZ92716.1"/>
    </source>
</evidence>
<evidence type="ECO:0000313" key="7">
    <source>
        <dbReference type="EMBL" id="WGZ94858.1"/>
    </source>
</evidence>
<name>A0AA95HB64_9GAMM</name>
<dbReference type="EMBL" id="CP124756">
    <property type="protein sequence ID" value="WGZ92848.1"/>
    <property type="molecule type" value="Genomic_DNA"/>
</dbReference>